<proteinExistence type="predicted"/>
<sequence>MFSLFHILTTKVLELLCVIFWRTWYWRNQVLHSPNRLGDEDVISWSISFLEDFRLAQGKISSTSPSIGSVFVKWCKLDVGFYKINIDAAINVEADLLPTMLESDATGVVEAINHIRPSYADIRIINGDIVGVMSEFSISVSYISRKANKATHALVKLALLTERNFLWKEDYPPCINVVIMEDSLP</sequence>
<protein>
    <recommendedName>
        <fullName evidence="3">RNase H type-1 domain-containing protein</fullName>
    </recommendedName>
</protein>
<reference evidence="1" key="1">
    <citation type="journal article" date="2023" name="Plant J.">
        <title>Genome sequences and population genomics provide insights into the demographic history, inbreeding, and mutation load of two 'living fossil' tree species of Dipteronia.</title>
        <authorList>
            <person name="Feng Y."/>
            <person name="Comes H.P."/>
            <person name="Chen J."/>
            <person name="Zhu S."/>
            <person name="Lu R."/>
            <person name="Zhang X."/>
            <person name="Li P."/>
            <person name="Qiu J."/>
            <person name="Olsen K.M."/>
            <person name="Qiu Y."/>
        </authorList>
    </citation>
    <scope>NUCLEOTIDE SEQUENCE</scope>
    <source>
        <strain evidence="1">NBL</strain>
    </source>
</reference>
<dbReference type="AlphaFoldDB" id="A0AAE0A8C1"/>
<dbReference type="PANTHER" id="PTHR47074:SF48">
    <property type="entry name" value="POLYNUCLEOTIDYL TRANSFERASE, RIBONUCLEASE H-LIKE SUPERFAMILY PROTEIN"/>
    <property type="match status" value="1"/>
</dbReference>
<keyword evidence="2" id="KW-1185">Reference proteome</keyword>
<accession>A0AAE0A8C1</accession>
<gene>
    <name evidence="1" type="ORF">Dsin_019851</name>
</gene>
<evidence type="ECO:0008006" key="3">
    <source>
        <dbReference type="Google" id="ProtNLM"/>
    </source>
</evidence>
<name>A0AAE0A8C1_9ROSI</name>
<dbReference type="InterPro" id="IPR052929">
    <property type="entry name" value="RNase_H-like_EbsB-rel"/>
</dbReference>
<dbReference type="PANTHER" id="PTHR47074">
    <property type="entry name" value="BNAC02G40300D PROTEIN"/>
    <property type="match status" value="1"/>
</dbReference>
<evidence type="ECO:0000313" key="1">
    <source>
        <dbReference type="EMBL" id="KAK3205805.1"/>
    </source>
</evidence>
<dbReference type="EMBL" id="JANJYJ010000006">
    <property type="protein sequence ID" value="KAK3205805.1"/>
    <property type="molecule type" value="Genomic_DNA"/>
</dbReference>
<dbReference type="Proteomes" id="UP001281410">
    <property type="component" value="Unassembled WGS sequence"/>
</dbReference>
<organism evidence="1 2">
    <name type="scientific">Dipteronia sinensis</name>
    <dbReference type="NCBI Taxonomy" id="43782"/>
    <lineage>
        <taxon>Eukaryota</taxon>
        <taxon>Viridiplantae</taxon>
        <taxon>Streptophyta</taxon>
        <taxon>Embryophyta</taxon>
        <taxon>Tracheophyta</taxon>
        <taxon>Spermatophyta</taxon>
        <taxon>Magnoliopsida</taxon>
        <taxon>eudicotyledons</taxon>
        <taxon>Gunneridae</taxon>
        <taxon>Pentapetalae</taxon>
        <taxon>rosids</taxon>
        <taxon>malvids</taxon>
        <taxon>Sapindales</taxon>
        <taxon>Sapindaceae</taxon>
        <taxon>Hippocastanoideae</taxon>
        <taxon>Acereae</taxon>
        <taxon>Dipteronia</taxon>
    </lineage>
</organism>
<comment type="caution">
    <text evidence="1">The sequence shown here is derived from an EMBL/GenBank/DDBJ whole genome shotgun (WGS) entry which is preliminary data.</text>
</comment>
<evidence type="ECO:0000313" key="2">
    <source>
        <dbReference type="Proteomes" id="UP001281410"/>
    </source>
</evidence>